<evidence type="ECO:0000313" key="1">
    <source>
        <dbReference type="Proteomes" id="UP000189701"/>
    </source>
</evidence>
<dbReference type="RefSeq" id="XP_009785835.1">
    <property type="nucleotide sequence ID" value="XM_009787533.1"/>
</dbReference>
<name>A0A1U7XH87_NICSY</name>
<dbReference type="AlphaFoldDB" id="A0A1U7XH87"/>
<evidence type="ECO:0000313" key="2">
    <source>
        <dbReference type="RefSeq" id="XP_009785835.1"/>
    </source>
</evidence>
<sequence>MGNSKTIDTPISTTTHLEMDKPGSHVNKTMYRGIIGSLVYLTVCKPDRDNFDLVGYVDADHVGYLIKQQLEDLGVFTDCTPLLCDNTSAINIAKNPVQHKESKHIGIEFVLDEEKLGEILTDLIDGSACSDRRNVADNMLIIGLIRRETCDESASQGEYQFWEPVVISSLGLVLRGNMVDSQGEQCRDLAATLYRLAAVQQHSSSLLRPN</sequence>
<dbReference type="PANTHER" id="PTHR11439:SF486">
    <property type="entry name" value="RLK (RECEPTOR-LIKE KINASE) PROTEIN, PUTATIVE-RELATED"/>
    <property type="match status" value="1"/>
</dbReference>
<accession>A0A1U7XH87</accession>
<protein>
    <submittedName>
        <fullName evidence="2">Uncharacterized protein LOC104234045</fullName>
    </submittedName>
</protein>
<proteinExistence type="predicted"/>
<dbReference type="PANTHER" id="PTHR11439">
    <property type="entry name" value="GAG-POL-RELATED RETROTRANSPOSON"/>
    <property type="match status" value="1"/>
</dbReference>
<reference evidence="1" key="1">
    <citation type="journal article" date="2013" name="Genome Biol.">
        <title>Reference genomes and transcriptomes of Nicotiana sylvestris and Nicotiana tomentosiformis.</title>
        <authorList>
            <person name="Sierro N."/>
            <person name="Battey J.N."/>
            <person name="Ouadi S."/>
            <person name="Bovet L."/>
            <person name="Goepfert S."/>
            <person name="Bakaher N."/>
            <person name="Peitsch M.C."/>
            <person name="Ivanov N.V."/>
        </authorList>
    </citation>
    <scope>NUCLEOTIDE SEQUENCE [LARGE SCALE GENOMIC DNA]</scope>
</reference>
<dbReference type="Proteomes" id="UP000189701">
    <property type="component" value="Unplaced"/>
</dbReference>
<reference evidence="2" key="2">
    <citation type="submission" date="2025-08" db="UniProtKB">
        <authorList>
            <consortium name="RefSeq"/>
        </authorList>
    </citation>
    <scope>IDENTIFICATION</scope>
    <source>
        <tissue evidence="2">Leaf</tissue>
    </source>
</reference>
<gene>
    <name evidence="2" type="primary">LOC104234045</name>
</gene>
<organism evidence="1 2">
    <name type="scientific">Nicotiana sylvestris</name>
    <name type="common">Wood tobacco</name>
    <name type="synonym">South American tobacco</name>
    <dbReference type="NCBI Taxonomy" id="4096"/>
    <lineage>
        <taxon>Eukaryota</taxon>
        <taxon>Viridiplantae</taxon>
        <taxon>Streptophyta</taxon>
        <taxon>Embryophyta</taxon>
        <taxon>Tracheophyta</taxon>
        <taxon>Spermatophyta</taxon>
        <taxon>Magnoliopsida</taxon>
        <taxon>eudicotyledons</taxon>
        <taxon>Gunneridae</taxon>
        <taxon>Pentapetalae</taxon>
        <taxon>asterids</taxon>
        <taxon>lamiids</taxon>
        <taxon>Solanales</taxon>
        <taxon>Solanaceae</taxon>
        <taxon>Nicotianoideae</taxon>
        <taxon>Nicotianeae</taxon>
        <taxon>Nicotiana</taxon>
    </lineage>
</organism>
<keyword evidence="1" id="KW-1185">Reference proteome</keyword>